<accession>A0A922HQG9</accession>
<organism evidence="1 2">
    <name type="scientific">Dermatophagoides farinae</name>
    <name type="common">American house dust mite</name>
    <dbReference type="NCBI Taxonomy" id="6954"/>
    <lineage>
        <taxon>Eukaryota</taxon>
        <taxon>Metazoa</taxon>
        <taxon>Ecdysozoa</taxon>
        <taxon>Arthropoda</taxon>
        <taxon>Chelicerata</taxon>
        <taxon>Arachnida</taxon>
        <taxon>Acari</taxon>
        <taxon>Acariformes</taxon>
        <taxon>Sarcoptiformes</taxon>
        <taxon>Astigmata</taxon>
        <taxon>Psoroptidia</taxon>
        <taxon>Analgoidea</taxon>
        <taxon>Pyroglyphidae</taxon>
        <taxon>Dermatophagoidinae</taxon>
        <taxon>Dermatophagoides</taxon>
    </lineage>
</organism>
<keyword evidence="2" id="KW-1185">Reference proteome</keyword>
<evidence type="ECO:0000313" key="2">
    <source>
        <dbReference type="Proteomes" id="UP000790347"/>
    </source>
</evidence>
<name>A0A922HQG9_DERFA</name>
<reference evidence="1" key="1">
    <citation type="submission" date="2013-05" db="EMBL/GenBank/DDBJ databases">
        <authorList>
            <person name="Yim A.K.Y."/>
            <person name="Chan T.F."/>
            <person name="Ji K.M."/>
            <person name="Liu X.Y."/>
            <person name="Zhou J.W."/>
            <person name="Li R.Q."/>
            <person name="Yang K.Y."/>
            <person name="Li J."/>
            <person name="Li M."/>
            <person name="Law P.T.W."/>
            <person name="Wu Y.L."/>
            <person name="Cai Z.L."/>
            <person name="Qin H."/>
            <person name="Bao Y."/>
            <person name="Leung R.K.K."/>
            <person name="Ng P.K.S."/>
            <person name="Zou J."/>
            <person name="Zhong X.J."/>
            <person name="Ran P.X."/>
            <person name="Zhong N.S."/>
            <person name="Liu Z.G."/>
            <person name="Tsui S.K.W."/>
        </authorList>
    </citation>
    <scope>NUCLEOTIDE SEQUENCE</scope>
    <source>
        <strain evidence="1">Derf</strain>
        <tissue evidence="1">Whole organism</tissue>
    </source>
</reference>
<reference evidence="1" key="2">
    <citation type="journal article" date="2022" name="Res Sq">
        <title>Comparative Genomics Reveals Insights into the Divergent Evolution of Astigmatic Mites and Household Pest Adaptations.</title>
        <authorList>
            <person name="Xiong Q."/>
            <person name="Wan A.T.-Y."/>
            <person name="Liu X.-Y."/>
            <person name="Fung C.S.-H."/>
            <person name="Xiao X."/>
            <person name="Malainual N."/>
            <person name="Hou J."/>
            <person name="Wang L."/>
            <person name="Wang M."/>
            <person name="Yang K."/>
            <person name="Cui Y."/>
            <person name="Leung E."/>
            <person name="Nong W."/>
            <person name="Shin S.-K."/>
            <person name="Au S."/>
            <person name="Jeong K.Y."/>
            <person name="Chew F.T."/>
            <person name="Hui J."/>
            <person name="Leung T.F."/>
            <person name="Tungtrongchitr A."/>
            <person name="Zhong N."/>
            <person name="Liu Z."/>
            <person name="Tsui S."/>
        </authorList>
    </citation>
    <scope>NUCLEOTIDE SEQUENCE</scope>
    <source>
        <strain evidence="1">Derf</strain>
        <tissue evidence="1">Whole organism</tissue>
    </source>
</reference>
<comment type="caution">
    <text evidence="1">The sequence shown here is derived from an EMBL/GenBank/DDBJ whole genome shotgun (WGS) entry which is preliminary data.</text>
</comment>
<dbReference type="Proteomes" id="UP000790347">
    <property type="component" value="Unassembled WGS sequence"/>
</dbReference>
<gene>
    <name evidence="1" type="ORF">DERF_015050</name>
</gene>
<sequence length="129" mass="14437">MSIGLSEGLWIQRIIENFDIVPSTIAIYVRTTSYECTHLLAGVPRVSDYIRICNIKRNQKKMGTDPESIKNLGAKSTIKIAENGPLGESKHIDTRAHAVKDYIDRGFVKLLYLKSELMLADFLTIGSPL</sequence>
<dbReference type="EMBL" id="ASGP02000008">
    <property type="protein sequence ID" value="KAH9494360.1"/>
    <property type="molecule type" value="Genomic_DNA"/>
</dbReference>
<protein>
    <submittedName>
        <fullName evidence="1">Uncharacterized protein</fullName>
    </submittedName>
</protein>
<proteinExistence type="predicted"/>
<dbReference type="AlphaFoldDB" id="A0A922HQG9"/>
<evidence type="ECO:0000313" key="1">
    <source>
        <dbReference type="EMBL" id="KAH9494360.1"/>
    </source>
</evidence>